<dbReference type="Pfam" id="PF00069">
    <property type="entry name" value="Pkinase"/>
    <property type="match status" value="1"/>
</dbReference>
<name>A0A022QF32_ERYGU</name>
<evidence type="ECO:0000259" key="22">
    <source>
        <dbReference type="PROSITE" id="PS50927"/>
    </source>
</evidence>
<keyword evidence="3" id="KW-0723">Serine/threonine-protein kinase</keyword>
<evidence type="ECO:0000256" key="9">
    <source>
        <dbReference type="ARBA" id="ARBA00022777"/>
    </source>
</evidence>
<evidence type="ECO:0000256" key="8">
    <source>
        <dbReference type="ARBA" id="ARBA00022741"/>
    </source>
</evidence>
<evidence type="ECO:0000256" key="7">
    <source>
        <dbReference type="ARBA" id="ARBA00022729"/>
    </source>
</evidence>
<evidence type="ECO:0000256" key="17">
    <source>
        <dbReference type="ARBA" id="ARBA00048679"/>
    </source>
</evidence>
<keyword evidence="12 20" id="KW-0472">Membrane</keyword>
<dbReference type="Pfam" id="PF00954">
    <property type="entry name" value="S_locus_glycop"/>
    <property type="match status" value="1"/>
</dbReference>
<evidence type="ECO:0000256" key="12">
    <source>
        <dbReference type="ARBA" id="ARBA00023136"/>
    </source>
</evidence>
<dbReference type="SMART" id="SM00108">
    <property type="entry name" value="B_lectin"/>
    <property type="match status" value="1"/>
</dbReference>
<dbReference type="STRING" id="4155.A0A022QF32"/>
<evidence type="ECO:0000259" key="23">
    <source>
        <dbReference type="PROSITE" id="PS50948"/>
    </source>
</evidence>
<keyword evidence="7" id="KW-0732">Signal</keyword>
<proteinExistence type="predicted"/>
<dbReference type="GO" id="GO:0016020">
    <property type="term" value="C:membrane"/>
    <property type="evidence" value="ECO:0007669"/>
    <property type="project" value="UniProtKB-SubCell"/>
</dbReference>
<dbReference type="PIRSF" id="PIRSF000641">
    <property type="entry name" value="SRK"/>
    <property type="match status" value="1"/>
</dbReference>
<dbReference type="InterPro" id="IPR024171">
    <property type="entry name" value="SRK-like_kinase"/>
</dbReference>
<dbReference type="InterPro" id="IPR008271">
    <property type="entry name" value="Ser/Thr_kinase_AS"/>
</dbReference>
<evidence type="ECO:0000256" key="6">
    <source>
        <dbReference type="ARBA" id="ARBA00022692"/>
    </source>
</evidence>
<protein>
    <recommendedName>
        <fullName evidence="2">non-specific serine/threonine protein kinase</fullName>
        <ecNumber evidence="2">2.7.11.1</ecNumber>
    </recommendedName>
</protein>
<dbReference type="InterPro" id="IPR000858">
    <property type="entry name" value="S_locus_glycoprot_dom"/>
</dbReference>
<dbReference type="SUPFAM" id="SSF51110">
    <property type="entry name" value="alpha-D-mannose-specific plant lectins"/>
    <property type="match status" value="1"/>
</dbReference>
<keyword evidence="5" id="KW-0808">Transferase</keyword>
<feature type="domain" description="Apple" evidence="23">
    <location>
        <begin position="285"/>
        <end position="371"/>
    </location>
</feature>
<dbReference type="GO" id="GO:0005524">
    <property type="term" value="F:ATP binding"/>
    <property type="evidence" value="ECO:0007669"/>
    <property type="project" value="UniProtKB-UniRule"/>
</dbReference>
<keyword evidence="10 18" id="KW-0067">ATP-binding</keyword>
<evidence type="ECO:0000256" key="3">
    <source>
        <dbReference type="ARBA" id="ARBA00022527"/>
    </source>
</evidence>
<organism evidence="24 25">
    <name type="scientific">Erythranthe guttata</name>
    <name type="common">Yellow monkey flower</name>
    <name type="synonym">Mimulus guttatus</name>
    <dbReference type="NCBI Taxonomy" id="4155"/>
    <lineage>
        <taxon>Eukaryota</taxon>
        <taxon>Viridiplantae</taxon>
        <taxon>Streptophyta</taxon>
        <taxon>Embryophyta</taxon>
        <taxon>Tracheophyta</taxon>
        <taxon>Spermatophyta</taxon>
        <taxon>Magnoliopsida</taxon>
        <taxon>eudicotyledons</taxon>
        <taxon>Gunneridae</taxon>
        <taxon>Pentapetalae</taxon>
        <taxon>asterids</taxon>
        <taxon>lamiids</taxon>
        <taxon>Lamiales</taxon>
        <taxon>Phrymaceae</taxon>
        <taxon>Erythranthe</taxon>
    </lineage>
</organism>
<feature type="domain" description="Bulb-type lectin" evidence="22">
    <location>
        <begin position="17"/>
        <end position="140"/>
    </location>
</feature>
<dbReference type="InterPro" id="IPR036426">
    <property type="entry name" value="Bulb-type_lectin_dom_sf"/>
</dbReference>
<dbReference type="PROSITE" id="PS50948">
    <property type="entry name" value="PAN"/>
    <property type="match status" value="1"/>
</dbReference>
<comment type="subcellular location">
    <subcellularLocation>
        <location evidence="1">Membrane</location>
        <topology evidence="1">Single-pass type I membrane protein</topology>
    </subcellularLocation>
</comment>
<dbReference type="PANTHER" id="PTHR47974:SF6">
    <property type="entry name" value="NON-SPECIFIC SERINE_THREONINE PROTEIN KINASE"/>
    <property type="match status" value="1"/>
</dbReference>
<comment type="catalytic activity">
    <reaction evidence="16">
        <text>L-threonyl-[protein] + ATP = O-phospho-L-threonyl-[protein] + ADP + H(+)</text>
        <dbReference type="Rhea" id="RHEA:46608"/>
        <dbReference type="Rhea" id="RHEA-COMP:11060"/>
        <dbReference type="Rhea" id="RHEA-COMP:11605"/>
        <dbReference type="ChEBI" id="CHEBI:15378"/>
        <dbReference type="ChEBI" id="CHEBI:30013"/>
        <dbReference type="ChEBI" id="CHEBI:30616"/>
        <dbReference type="ChEBI" id="CHEBI:61977"/>
        <dbReference type="ChEBI" id="CHEBI:456216"/>
        <dbReference type="EC" id="2.7.11.1"/>
    </reaction>
</comment>
<dbReference type="InterPro" id="IPR000719">
    <property type="entry name" value="Prot_kinase_dom"/>
</dbReference>
<dbReference type="InterPro" id="IPR001480">
    <property type="entry name" value="Bulb-type_lectin_dom"/>
</dbReference>
<feature type="compositionally biased region" description="Low complexity" evidence="19">
    <location>
        <begin position="1"/>
        <end position="22"/>
    </location>
</feature>
<dbReference type="Pfam" id="PF00024">
    <property type="entry name" value="PAN_1"/>
    <property type="match status" value="1"/>
</dbReference>
<dbReference type="Gene3D" id="2.90.10.10">
    <property type="entry name" value="Bulb-type lectin domain"/>
    <property type="match status" value="1"/>
</dbReference>
<feature type="transmembrane region" description="Helical" evidence="20">
    <location>
        <begin position="410"/>
        <end position="432"/>
    </location>
</feature>
<dbReference type="PROSITE" id="PS00107">
    <property type="entry name" value="PROTEIN_KINASE_ATP"/>
    <property type="match status" value="1"/>
</dbReference>
<dbReference type="FunFam" id="1.10.510.10:FF:000621">
    <property type="entry name" value="Serine/threonine-protein kinase"/>
    <property type="match status" value="1"/>
</dbReference>
<keyword evidence="6 20" id="KW-0812">Transmembrane</keyword>
<evidence type="ECO:0000256" key="20">
    <source>
        <dbReference type="SAM" id="Phobius"/>
    </source>
</evidence>
<keyword evidence="11 20" id="KW-1133">Transmembrane helix</keyword>
<dbReference type="SUPFAM" id="SSF56112">
    <property type="entry name" value="Protein kinase-like (PK-like)"/>
    <property type="match status" value="1"/>
</dbReference>
<feature type="binding site" evidence="18">
    <location>
        <position position="496"/>
    </location>
    <ligand>
        <name>ATP</name>
        <dbReference type="ChEBI" id="CHEBI:30616"/>
    </ligand>
</feature>
<keyword evidence="8 18" id="KW-0547">Nucleotide-binding</keyword>
<evidence type="ECO:0000256" key="18">
    <source>
        <dbReference type="PROSITE-ProRule" id="PRU10141"/>
    </source>
</evidence>
<keyword evidence="25" id="KW-1185">Reference proteome</keyword>
<dbReference type="GO" id="GO:0004674">
    <property type="term" value="F:protein serine/threonine kinase activity"/>
    <property type="evidence" value="ECO:0007669"/>
    <property type="project" value="UniProtKB-KW"/>
</dbReference>
<dbReference type="EC" id="2.7.11.1" evidence="2"/>
<dbReference type="AlphaFoldDB" id="A0A022QF32"/>
<dbReference type="SMART" id="SM00220">
    <property type="entry name" value="S_TKc"/>
    <property type="match status" value="1"/>
</dbReference>
<feature type="region of interest" description="Disordered" evidence="19">
    <location>
        <begin position="1"/>
        <end position="24"/>
    </location>
</feature>
<evidence type="ECO:0000259" key="21">
    <source>
        <dbReference type="PROSITE" id="PS50011"/>
    </source>
</evidence>
<dbReference type="InterPro" id="IPR011009">
    <property type="entry name" value="Kinase-like_dom_sf"/>
</dbReference>
<evidence type="ECO:0000256" key="15">
    <source>
        <dbReference type="ARBA" id="ARBA00023180"/>
    </source>
</evidence>
<reference evidence="24 25" key="1">
    <citation type="journal article" date="2013" name="Proc. Natl. Acad. Sci. U.S.A.">
        <title>Fine-scale variation in meiotic recombination in Mimulus inferred from population shotgun sequencing.</title>
        <authorList>
            <person name="Hellsten U."/>
            <person name="Wright K.M."/>
            <person name="Jenkins J."/>
            <person name="Shu S."/>
            <person name="Yuan Y."/>
            <person name="Wessler S.R."/>
            <person name="Schmutz J."/>
            <person name="Willis J.H."/>
            <person name="Rokhsar D.S."/>
        </authorList>
    </citation>
    <scope>NUCLEOTIDE SEQUENCE [LARGE SCALE GENOMIC DNA]</scope>
    <source>
        <strain evidence="25">cv. DUN x IM62</strain>
    </source>
</reference>
<keyword evidence="9" id="KW-0418">Kinase</keyword>
<evidence type="ECO:0000256" key="13">
    <source>
        <dbReference type="ARBA" id="ARBA00023157"/>
    </source>
</evidence>
<evidence type="ECO:0000256" key="14">
    <source>
        <dbReference type="ARBA" id="ARBA00023170"/>
    </source>
</evidence>
<keyword evidence="14" id="KW-0675">Receptor</keyword>
<dbReference type="PROSITE" id="PS00108">
    <property type="entry name" value="PROTEIN_KINASE_ST"/>
    <property type="match status" value="1"/>
</dbReference>
<feature type="non-terminal residue" evidence="24">
    <location>
        <position position="1"/>
    </location>
</feature>
<dbReference type="CDD" id="cd14066">
    <property type="entry name" value="STKc_IRAK"/>
    <property type="match status" value="1"/>
</dbReference>
<dbReference type="PROSITE" id="PS50011">
    <property type="entry name" value="PROTEIN_KINASE_DOM"/>
    <property type="match status" value="1"/>
</dbReference>
<dbReference type="Gene3D" id="3.30.200.20">
    <property type="entry name" value="Phosphorylase Kinase, domain 1"/>
    <property type="match status" value="1"/>
</dbReference>
<accession>A0A022QF32</accession>
<keyword evidence="15" id="KW-0325">Glycoprotein</keyword>
<dbReference type="CDD" id="cd00053">
    <property type="entry name" value="EGF"/>
    <property type="match status" value="1"/>
</dbReference>
<keyword evidence="13" id="KW-1015">Disulfide bond</keyword>
<dbReference type="Proteomes" id="UP000030748">
    <property type="component" value="Unassembled WGS sequence"/>
</dbReference>
<dbReference type="PROSITE" id="PS50927">
    <property type="entry name" value="BULB_LECTIN"/>
    <property type="match status" value="1"/>
</dbReference>
<sequence length="779" mass="87366">SILKPSSSQQQTNISSFSSSASPWRPNQNQILLSPNSVFAAGFRRLENSPSLYTFSVWYHNISSNDVVWSANPLSPVSSAASLLISTSGELRLVNSSVNGPNLWPSPAAGIANRTRLSLLNTGNLVYGASFRSFFFPTNTILPGQQINETILVSKNGKFMFDSRQLIFTGRNDTYWTNSGNQTFMILDNLGVVSYGDNSMYYASDFGVEKLRRLTLDEDGNLRLYSYDELSSEWIVGWQAQFQLCTIHGTCGPNSICLYDASKLSTSCVCPPGYRKGAESDGYSCELKIPIAEKSKFLKLDFVNFTGGSNQIDIKVHSFSTCESRCLSERNCLGFMFKYDGSNYCVLQLDTMVDGYWSPGTETAMFLRVDASESDVSNFTGMTNLMQTMCPVKIRLPQPPEESTTTSRNIAIICALFAAELFSGMFFFWAFLKKYIKYRDMASTFGLEVMPSGGPKRFSYNELKVATNDFSNVIGRGGFGVVYMGKLSDGRVVAVKCLKNVGGGDGDFWAEVTIIARMHHLNLVRLWGFCAEKGRRILVYEYVSNGSLDEFLFQTVGADPSETGEPIMGSNNKPIFDWNIRYRIALGVARAIAYLHEECLEWVLHCDIKPENILLGDDFCPKVSDFGLAKLKKKEDMISVSKIRGTPGYMAPEWAQPEPITSKADVYSYGLVLLEIVSGSRNSTQLDPKVESDQWFFPRWAFDKVFTEMNVEDILDRRIKHIYDSKEHFDMINRMLKTAMWCLQHKAESRPSMGKVAKMLEGTVEITEPKKPTIFFLDD</sequence>
<evidence type="ECO:0000256" key="19">
    <source>
        <dbReference type="SAM" id="MobiDB-lite"/>
    </source>
</evidence>
<dbReference type="GO" id="GO:0048544">
    <property type="term" value="P:recognition of pollen"/>
    <property type="evidence" value="ECO:0007669"/>
    <property type="project" value="InterPro"/>
</dbReference>
<evidence type="ECO:0000313" key="24">
    <source>
        <dbReference type="EMBL" id="EYU26219.1"/>
    </source>
</evidence>
<dbReference type="eggNOG" id="ENOG502QSMP">
    <property type="taxonomic scope" value="Eukaryota"/>
</dbReference>
<evidence type="ECO:0000313" key="25">
    <source>
        <dbReference type="Proteomes" id="UP000030748"/>
    </source>
</evidence>
<evidence type="ECO:0000256" key="16">
    <source>
        <dbReference type="ARBA" id="ARBA00047899"/>
    </source>
</evidence>
<keyword evidence="4" id="KW-0245">EGF-like domain</keyword>
<feature type="domain" description="Protein kinase" evidence="21">
    <location>
        <begin position="468"/>
        <end position="776"/>
    </location>
</feature>
<evidence type="ECO:0000256" key="4">
    <source>
        <dbReference type="ARBA" id="ARBA00022536"/>
    </source>
</evidence>
<evidence type="ECO:0000256" key="10">
    <source>
        <dbReference type="ARBA" id="ARBA00022840"/>
    </source>
</evidence>
<evidence type="ECO:0000256" key="1">
    <source>
        <dbReference type="ARBA" id="ARBA00004479"/>
    </source>
</evidence>
<gene>
    <name evidence="24" type="ORF">MIMGU_mgv1a026251mg</name>
</gene>
<dbReference type="PANTHER" id="PTHR47974">
    <property type="entry name" value="OS07G0415500 PROTEIN"/>
    <property type="match status" value="1"/>
</dbReference>
<dbReference type="Gene3D" id="1.10.510.10">
    <property type="entry name" value="Transferase(Phosphotransferase) domain 1"/>
    <property type="match status" value="1"/>
</dbReference>
<evidence type="ECO:0000256" key="2">
    <source>
        <dbReference type="ARBA" id="ARBA00012513"/>
    </source>
</evidence>
<comment type="catalytic activity">
    <reaction evidence="17">
        <text>L-seryl-[protein] + ATP = O-phospho-L-seryl-[protein] + ADP + H(+)</text>
        <dbReference type="Rhea" id="RHEA:17989"/>
        <dbReference type="Rhea" id="RHEA-COMP:9863"/>
        <dbReference type="Rhea" id="RHEA-COMP:11604"/>
        <dbReference type="ChEBI" id="CHEBI:15378"/>
        <dbReference type="ChEBI" id="CHEBI:29999"/>
        <dbReference type="ChEBI" id="CHEBI:30616"/>
        <dbReference type="ChEBI" id="CHEBI:83421"/>
        <dbReference type="ChEBI" id="CHEBI:456216"/>
        <dbReference type="EC" id="2.7.11.1"/>
    </reaction>
</comment>
<dbReference type="InterPro" id="IPR003609">
    <property type="entry name" value="Pan_app"/>
</dbReference>
<dbReference type="InterPro" id="IPR017441">
    <property type="entry name" value="Protein_kinase_ATP_BS"/>
</dbReference>
<dbReference type="EMBL" id="KI631699">
    <property type="protein sequence ID" value="EYU26219.1"/>
    <property type="molecule type" value="Genomic_DNA"/>
</dbReference>
<evidence type="ECO:0000256" key="11">
    <source>
        <dbReference type="ARBA" id="ARBA00022989"/>
    </source>
</evidence>
<dbReference type="FunFam" id="3.30.200.20:FF:000059">
    <property type="entry name" value="S-receptor-like serine/threonine-protein kinase"/>
    <property type="match status" value="1"/>
</dbReference>
<evidence type="ECO:0000256" key="5">
    <source>
        <dbReference type="ARBA" id="ARBA00022679"/>
    </source>
</evidence>